<dbReference type="GO" id="GO:0000166">
    <property type="term" value="F:nucleotide binding"/>
    <property type="evidence" value="ECO:0007669"/>
    <property type="project" value="UniProtKB-KW"/>
</dbReference>
<dbReference type="Pfam" id="PF01931">
    <property type="entry name" value="NTPase_I-T"/>
    <property type="match status" value="1"/>
</dbReference>
<comment type="catalytic activity">
    <reaction evidence="11">
        <text>XTP + H2O = XDP + phosphate + H(+)</text>
        <dbReference type="Rhea" id="RHEA:28406"/>
        <dbReference type="ChEBI" id="CHEBI:15377"/>
        <dbReference type="ChEBI" id="CHEBI:15378"/>
        <dbReference type="ChEBI" id="CHEBI:43474"/>
        <dbReference type="ChEBI" id="CHEBI:59884"/>
        <dbReference type="ChEBI" id="CHEBI:61314"/>
        <dbReference type="EC" id="3.6.1.73"/>
    </reaction>
</comment>
<evidence type="ECO:0000256" key="11">
    <source>
        <dbReference type="ARBA" id="ARBA00048781"/>
    </source>
</evidence>
<dbReference type="Proteomes" id="UP000567293">
    <property type="component" value="Unassembled WGS sequence"/>
</dbReference>
<dbReference type="Gene3D" id="3.90.950.10">
    <property type="match status" value="1"/>
</dbReference>
<evidence type="ECO:0000256" key="7">
    <source>
        <dbReference type="ARBA" id="ARBA00023080"/>
    </source>
</evidence>
<sequence length="186" mass="19956">PGTEFELVGLEVDSGVSHTPLSHEELMRGARHRAEALVEVAQKSGLEWHYFVGLEGGLDIIHETASPHPTGQHSGLARGSRRRVLLESWAYVTDGARGHYGRSGGIELPEPLAHEVLENGTELAVAIDRFAGMVGIRDAQGAWGVLSGNLISRQEAFCLAVIAAFAPFYNQRMYRAEAVGASGLAS</sequence>
<keyword evidence="5" id="KW-0378">Hydrolase</keyword>
<dbReference type="SUPFAM" id="SSF52972">
    <property type="entry name" value="ITPase-like"/>
    <property type="match status" value="1"/>
</dbReference>
<evidence type="ECO:0000256" key="10">
    <source>
        <dbReference type="ARBA" id="ARBA00048174"/>
    </source>
</evidence>
<evidence type="ECO:0000256" key="5">
    <source>
        <dbReference type="ARBA" id="ARBA00022801"/>
    </source>
</evidence>
<dbReference type="GO" id="GO:0046872">
    <property type="term" value="F:metal ion binding"/>
    <property type="evidence" value="ECO:0007669"/>
    <property type="project" value="UniProtKB-KW"/>
</dbReference>
<dbReference type="GO" id="GO:0103023">
    <property type="term" value="F:ITPase activity"/>
    <property type="evidence" value="ECO:0007669"/>
    <property type="project" value="UniProtKB-EC"/>
</dbReference>
<keyword evidence="6" id="KW-0460">Magnesium</keyword>
<dbReference type="EMBL" id="JACDQQ010000350">
    <property type="protein sequence ID" value="MBA0084054.1"/>
    <property type="molecule type" value="Genomic_DNA"/>
</dbReference>
<keyword evidence="4" id="KW-0547">Nucleotide-binding</keyword>
<comment type="cofactor">
    <cofactor evidence="2">
        <name>Mg(2+)</name>
        <dbReference type="ChEBI" id="CHEBI:18420"/>
    </cofactor>
</comment>
<dbReference type="InterPro" id="IPR050299">
    <property type="entry name" value="YjjX_NTPase"/>
</dbReference>
<reference evidence="13" key="1">
    <citation type="submission" date="2020-06" db="EMBL/GenBank/DDBJ databases">
        <title>Legume-microbial interactions unlock mineral nutrients during tropical forest succession.</title>
        <authorList>
            <person name="Epihov D.Z."/>
        </authorList>
    </citation>
    <scope>NUCLEOTIDE SEQUENCE [LARGE SCALE GENOMIC DNA]</scope>
    <source>
        <strain evidence="13">Pan2503</strain>
    </source>
</reference>
<dbReference type="PANTHER" id="PTHR34699:SF2">
    <property type="entry name" value="NON-CANONICAL PURINE NTP PHOSPHATASE_PRRC1 DOMAIN-CONTAINING PROTEIN"/>
    <property type="match status" value="1"/>
</dbReference>
<dbReference type="AlphaFoldDB" id="A0A7V8NMF9"/>
<protein>
    <recommendedName>
        <fullName evidence="9">inosine/xanthosine triphosphatase</fullName>
        <ecNumber evidence="9">3.6.1.73</ecNumber>
    </recommendedName>
</protein>
<comment type="caution">
    <text evidence="13">The sequence shown here is derived from an EMBL/GenBank/DDBJ whole genome shotgun (WGS) entry which is preliminary data.</text>
</comment>
<feature type="non-terminal residue" evidence="13">
    <location>
        <position position="1"/>
    </location>
</feature>
<proteinExistence type="predicted"/>
<evidence type="ECO:0000256" key="3">
    <source>
        <dbReference type="ARBA" id="ARBA00022723"/>
    </source>
</evidence>
<dbReference type="InterPro" id="IPR029001">
    <property type="entry name" value="ITPase-like_fam"/>
</dbReference>
<organism evidence="13 14">
    <name type="scientific">Candidatus Acidiferrum panamense</name>
    <dbReference type="NCBI Taxonomy" id="2741543"/>
    <lineage>
        <taxon>Bacteria</taxon>
        <taxon>Pseudomonadati</taxon>
        <taxon>Acidobacteriota</taxon>
        <taxon>Terriglobia</taxon>
        <taxon>Candidatus Acidiferrales</taxon>
        <taxon>Candidatus Acidiferrum</taxon>
    </lineage>
</organism>
<dbReference type="GO" id="GO:0009117">
    <property type="term" value="P:nucleotide metabolic process"/>
    <property type="evidence" value="ECO:0007669"/>
    <property type="project" value="UniProtKB-KW"/>
</dbReference>
<feature type="domain" description="Non-canonical purine NTP phosphatase/PRRC1" evidence="12">
    <location>
        <begin position="4"/>
        <end position="169"/>
    </location>
</feature>
<evidence type="ECO:0000256" key="9">
    <source>
        <dbReference type="ARBA" id="ARBA00038901"/>
    </source>
</evidence>
<dbReference type="EC" id="3.6.1.73" evidence="9"/>
<evidence type="ECO:0000256" key="6">
    <source>
        <dbReference type="ARBA" id="ARBA00022842"/>
    </source>
</evidence>
<gene>
    <name evidence="13" type="ORF">HRJ53_03575</name>
</gene>
<dbReference type="InterPro" id="IPR026533">
    <property type="entry name" value="NTPase/PRRC1"/>
</dbReference>
<evidence type="ECO:0000256" key="8">
    <source>
        <dbReference type="ARBA" id="ARBA00023211"/>
    </source>
</evidence>
<accession>A0A7V8NMF9</accession>
<name>A0A7V8NMF9_9BACT</name>
<evidence type="ECO:0000313" key="13">
    <source>
        <dbReference type="EMBL" id="MBA0084054.1"/>
    </source>
</evidence>
<evidence type="ECO:0000256" key="2">
    <source>
        <dbReference type="ARBA" id="ARBA00001946"/>
    </source>
</evidence>
<keyword evidence="8" id="KW-0464">Manganese</keyword>
<comment type="catalytic activity">
    <reaction evidence="10">
        <text>ITP + H2O = IDP + phosphate + H(+)</text>
        <dbReference type="Rhea" id="RHEA:28330"/>
        <dbReference type="ChEBI" id="CHEBI:15377"/>
        <dbReference type="ChEBI" id="CHEBI:15378"/>
        <dbReference type="ChEBI" id="CHEBI:43474"/>
        <dbReference type="ChEBI" id="CHEBI:58280"/>
        <dbReference type="ChEBI" id="CHEBI:61402"/>
        <dbReference type="EC" id="3.6.1.73"/>
    </reaction>
</comment>
<evidence type="ECO:0000256" key="4">
    <source>
        <dbReference type="ARBA" id="ARBA00022741"/>
    </source>
</evidence>
<evidence type="ECO:0000259" key="12">
    <source>
        <dbReference type="Pfam" id="PF01931"/>
    </source>
</evidence>
<dbReference type="GO" id="GO:0006772">
    <property type="term" value="P:thiamine metabolic process"/>
    <property type="evidence" value="ECO:0007669"/>
    <property type="project" value="TreeGrafter"/>
</dbReference>
<keyword evidence="7" id="KW-0546">Nucleotide metabolism</keyword>
<dbReference type="PANTHER" id="PTHR34699">
    <property type="match status" value="1"/>
</dbReference>
<keyword evidence="3" id="KW-0479">Metal-binding</keyword>
<evidence type="ECO:0000313" key="14">
    <source>
        <dbReference type="Proteomes" id="UP000567293"/>
    </source>
</evidence>
<keyword evidence="14" id="KW-1185">Reference proteome</keyword>
<evidence type="ECO:0000256" key="1">
    <source>
        <dbReference type="ARBA" id="ARBA00001936"/>
    </source>
</evidence>
<comment type="cofactor">
    <cofactor evidence="1">
        <name>Mn(2+)</name>
        <dbReference type="ChEBI" id="CHEBI:29035"/>
    </cofactor>
</comment>